<evidence type="ECO:0000313" key="15">
    <source>
        <dbReference type="Proteomes" id="UP000092444"/>
    </source>
</evidence>
<dbReference type="EnsemblMetazoa" id="GMOY011741-RA">
    <property type="protein sequence ID" value="GMOY011741-PA"/>
    <property type="gene ID" value="GMOY011741"/>
</dbReference>
<keyword evidence="3 10" id="KW-0805">Transcription regulation</keyword>
<dbReference type="PANTHER" id="PTHR14057:SF47">
    <property type="entry name" value="HOMEOBOX PROTEIN ONECUT"/>
    <property type="match status" value="1"/>
</dbReference>
<dbReference type="InterPro" id="IPR003350">
    <property type="entry name" value="CUT_dom"/>
</dbReference>
<keyword evidence="15" id="KW-1185">Reference proteome</keyword>
<evidence type="ECO:0000256" key="4">
    <source>
        <dbReference type="ARBA" id="ARBA00023125"/>
    </source>
</evidence>
<protein>
    <recommendedName>
        <fullName evidence="10">One cut domain family member</fullName>
    </recommendedName>
</protein>
<comment type="similarity">
    <text evidence="2 10">Belongs to the CUT homeobox family.</text>
</comment>
<feature type="compositionally biased region" description="Low complexity" evidence="11">
    <location>
        <begin position="389"/>
        <end position="412"/>
    </location>
</feature>
<feature type="compositionally biased region" description="Polar residues" evidence="11">
    <location>
        <begin position="379"/>
        <end position="388"/>
    </location>
</feature>
<organism evidence="14 15">
    <name type="scientific">Glossina morsitans morsitans</name>
    <name type="common">Savannah tsetse fly</name>
    <dbReference type="NCBI Taxonomy" id="37546"/>
    <lineage>
        <taxon>Eukaryota</taxon>
        <taxon>Metazoa</taxon>
        <taxon>Ecdysozoa</taxon>
        <taxon>Arthropoda</taxon>
        <taxon>Hexapoda</taxon>
        <taxon>Insecta</taxon>
        <taxon>Pterygota</taxon>
        <taxon>Neoptera</taxon>
        <taxon>Endopterygota</taxon>
        <taxon>Diptera</taxon>
        <taxon>Brachycera</taxon>
        <taxon>Muscomorpha</taxon>
        <taxon>Hippoboscoidea</taxon>
        <taxon>Glossinidae</taxon>
        <taxon>Glossina</taxon>
    </lineage>
</organism>
<dbReference type="FunFam" id="1.10.10.60:FF:000054">
    <property type="entry name" value="One cut domain family member"/>
    <property type="match status" value="1"/>
</dbReference>
<dbReference type="VEuPathDB" id="VectorBase:GMOY011741"/>
<evidence type="ECO:0000256" key="8">
    <source>
        <dbReference type="PROSITE-ProRule" id="PRU00108"/>
    </source>
</evidence>
<dbReference type="SMART" id="SM01109">
    <property type="entry name" value="CUT"/>
    <property type="match status" value="1"/>
</dbReference>
<evidence type="ECO:0000256" key="10">
    <source>
        <dbReference type="RuleBase" id="RU361129"/>
    </source>
</evidence>
<feature type="domain" description="Homeobox" evidence="12">
    <location>
        <begin position="970"/>
        <end position="1030"/>
    </location>
</feature>
<dbReference type="PhylomeDB" id="A0A1B0GEL8"/>
<dbReference type="GO" id="GO:0005634">
    <property type="term" value="C:nucleus"/>
    <property type="evidence" value="ECO:0007669"/>
    <property type="project" value="UniProtKB-SubCell"/>
</dbReference>
<dbReference type="STRING" id="37546.A0A1B0GEL8"/>
<proteinExistence type="inferred from homology"/>
<evidence type="ECO:0000256" key="6">
    <source>
        <dbReference type="ARBA" id="ARBA00023163"/>
    </source>
</evidence>
<feature type="domain" description="CUT" evidence="13">
    <location>
        <begin position="829"/>
        <end position="915"/>
    </location>
</feature>
<feature type="DNA-binding region" description="Homeobox" evidence="8">
    <location>
        <begin position="972"/>
        <end position="1031"/>
    </location>
</feature>
<comment type="subcellular location">
    <subcellularLocation>
        <location evidence="1 8 9">Nucleus</location>
    </subcellularLocation>
</comment>
<dbReference type="Gene3D" id="1.10.260.40">
    <property type="entry name" value="lambda repressor-like DNA-binding domains"/>
    <property type="match status" value="1"/>
</dbReference>
<dbReference type="SUPFAM" id="SSF46689">
    <property type="entry name" value="Homeodomain-like"/>
    <property type="match status" value="1"/>
</dbReference>
<evidence type="ECO:0000256" key="11">
    <source>
        <dbReference type="SAM" id="MobiDB-lite"/>
    </source>
</evidence>
<dbReference type="Gene3D" id="1.10.10.60">
    <property type="entry name" value="Homeodomain-like"/>
    <property type="match status" value="1"/>
</dbReference>
<name>A0A1B0GEL8_GLOMM</name>
<dbReference type="Pfam" id="PF00046">
    <property type="entry name" value="Homeodomain"/>
    <property type="match status" value="1"/>
</dbReference>
<dbReference type="GO" id="GO:0000978">
    <property type="term" value="F:RNA polymerase II cis-regulatory region sequence-specific DNA binding"/>
    <property type="evidence" value="ECO:0007669"/>
    <property type="project" value="TreeGrafter"/>
</dbReference>
<dbReference type="FunFam" id="1.10.260.40:FF:000005">
    <property type="entry name" value="One cut domain family member"/>
    <property type="match status" value="1"/>
</dbReference>
<dbReference type="SMART" id="SM00389">
    <property type="entry name" value="HOX"/>
    <property type="match status" value="1"/>
</dbReference>
<evidence type="ECO:0000256" key="7">
    <source>
        <dbReference type="ARBA" id="ARBA00023242"/>
    </source>
</evidence>
<keyword evidence="5 8" id="KW-0371">Homeobox</keyword>
<dbReference type="EMBL" id="CCAG010012376">
    <property type="status" value="NOT_ANNOTATED_CDS"/>
    <property type="molecule type" value="Genomic_DNA"/>
</dbReference>
<dbReference type="Proteomes" id="UP000092444">
    <property type="component" value="Unassembled WGS sequence"/>
</dbReference>
<dbReference type="InterPro" id="IPR010982">
    <property type="entry name" value="Lambda_DNA-bd_dom_sf"/>
</dbReference>
<dbReference type="InterPro" id="IPR001356">
    <property type="entry name" value="HD"/>
</dbReference>
<dbReference type="GO" id="GO:0000981">
    <property type="term" value="F:DNA-binding transcription factor activity, RNA polymerase II-specific"/>
    <property type="evidence" value="ECO:0007669"/>
    <property type="project" value="TreeGrafter"/>
</dbReference>
<keyword evidence="7 8" id="KW-0539">Nucleus</keyword>
<evidence type="ECO:0000256" key="1">
    <source>
        <dbReference type="ARBA" id="ARBA00004123"/>
    </source>
</evidence>
<feature type="region of interest" description="Disordered" evidence="11">
    <location>
        <begin position="379"/>
        <end position="412"/>
    </location>
</feature>
<dbReference type="PANTHER" id="PTHR14057">
    <property type="entry name" value="TRANSCRIPTION FACTOR ONECUT"/>
    <property type="match status" value="1"/>
</dbReference>
<feature type="compositionally biased region" description="Low complexity" evidence="11">
    <location>
        <begin position="1055"/>
        <end position="1089"/>
    </location>
</feature>
<evidence type="ECO:0000259" key="13">
    <source>
        <dbReference type="PROSITE" id="PS51042"/>
    </source>
</evidence>
<evidence type="ECO:0000313" key="14">
    <source>
        <dbReference type="EnsemblMetazoa" id="GMOY011741-PA"/>
    </source>
</evidence>
<evidence type="ECO:0000256" key="2">
    <source>
        <dbReference type="ARBA" id="ARBA00008190"/>
    </source>
</evidence>
<sequence>MLNNFTYTNIGQNMEPINDIIEQQSLQRQLAEDSSNDLMVNHRVLAGGSASPASVLSAHDTMVDETEISSSSGVVMGRSVPHQSALLMIGDSPPSHQDAVEPRNVCNQNYSAAHSLEHQRLVLGSPIQIVETDSAINGILGGSSGSNGSNGHIINVKKRKKLILLGTHHQKINNISNNNNNHIYNSENNKGCSLNLDVIMDAMSGTEQQNYSQSENITCEKVRLQRPLLQHHNQMLHTQTFDTEGHHSSSHHHHDHNLQINEHHSPDILSRHLHDRERQIDSAVGATHIEPLSVIVQAQDDSRDSTSQILSPELGVVVGAENSLETNSYQTLSCVVNEERISPAAFSPNSAYATLTPLQPLPPISTMSEKFAYGGRITTSDVSTQGNATNTQNEDNEESNNNNNNNVVSNSTSSAGQYEVMPVTNPHVQQHDHEQQQPHYHRQNLCSLNLSGLSGSEPSSYLTYDKLPSMCMSITPPPNFTSSPTHTLAGIVVTCDLPSHSPVGDCGPLSPQSTYSQSTDVNSPSSLTHCVCRNPHHPCGDTSSESRSNRINKSPVGCERSSRRHVICLSPVTEQVIVTGYESPFGCHQRELLVNTISSTTSSNSGGRNSSQFQFHPHSPATISSNSLSATSLHSPGATVTTLAQMANSTMTPLSANDGNGGLVNVAQISLDHEPLLVSIPPSSSSPSTTHHNLELATVKATETTTSATMTSKNNGTLSTSHIALVTRNTLALNRNVCDVVTSENNRTAMEHNLNSQICLSHSPHEHTKLLSYDCGETDDSGTIRESEIQVLQQEQHHFTNMQKCSKIHSKHVGAEINDDVSTSVNSTANLNGDAEEINTKELAQRISAELKRYSIPQAIFAQRVLCRSQGTLSDLLRNPKPWSKLKSGRETFRRMFKWLQEPEFQRMSALRMAAAQIPQRNNSSLSSTINNPILNHNLINKNSSGTAISGIVTTLSRRKDEPLQIEHMPQPKKPRLVFTDLQRRTLQAIFKETKRPSKEMQVTIARQLGLEPTTVGNFFMNARRRSMDKWRDDDGGGINVKNSADQHNSKHDTNNGNLLNKNSNNRNSRNNHLSPQSLHLQLSTSLSPGNRHSLELNDDGDMDLDLDHNDFHLGGDNDDDHHKSDDML</sequence>
<dbReference type="InterPro" id="IPR051649">
    <property type="entry name" value="CUT_Homeobox"/>
</dbReference>
<reference evidence="14" key="1">
    <citation type="submission" date="2020-05" db="UniProtKB">
        <authorList>
            <consortium name="EnsemblMetazoa"/>
        </authorList>
    </citation>
    <scope>IDENTIFICATION</scope>
    <source>
        <strain evidence="14">Yale</strain>
    </source>
</reference>
<feature type="region of interest" description="Disordered" evidence="11">
    <location>
        <begin position="1031"/>
        <end position="1099"/>
    </location>
</feature>
<evidence type="ECO:0000256" key="3">
    <source>
        <dbReference type="ARBA" id="ARBA00023015"/>
    </source>
</evidence>
<dbReference type="SUPFAM" id="SSF47413">
    <property type="entry name" value="lambda repressor-like DNA-binding domains"/>
    <property type="match status" value="1"/>
</dbReference>
<dbReference type="AlphaFoldDB" id="A0A1B0GEL8"/>
<dbReference type="PROSITE" id="PS51042">
    <property type="entry name" value="CUT"/>
    <property type="match status" value="1"/>
</dbReference>
<dbReference type="InterPro" id="IPR009057">
    <property type="entry name" value="Homeodomain-like_sf"/>
</dbReference>
<dbReference type="PROSITE" id="PS50071">
    <property type="entry name" value="HOMEOBOX_2"/>
    <property type="match status" value="1"/>
</dbReference>
<evidence type="ECO:0000256" key="5">
    <source>
        <dbReference type="ARBA" id="ARBA00023155"/>
    </source>
</evidence>
<evidence type="ECO:0000256" key="9">
    <source>
        <dbReference type="RuleBase" id="RU000682"/>
    </source>
</evidence>
<accession>A0A1B0GEL8</accession>
<evidence type="ECO:0000259" key="12">
    <source>
        <dbReference type="PROSITE" id="PS50071"/>
    </source>
</evidence>
<dbReference type="CDD" id="cd00086">
    <property type="entry name" value="homeodomain"/>
    <property type="match status" value="1"/>
</dbReference>
<keyword evidence="4 8" id="KW-0238">DNA-binding</keyword>
<keyword evidence="6 10" id="KW-0804">Transcription</keyword>
<dbReference type="Pfam" id="PF02376">
    <property type="entry name" value="CUT"/>
    <property type="match status" value="1"/>
</dbReference>